<reference evidence="2" key="1">
    <citation type="submission" date="2021-02" db="EMBL/GenBank/DDBJ databases">
        <title>Genome-Resolved Metagenomics of a Microbial Community Performing Photosynthetic Biological Nutrient Removal.</title>
        <authorList>
            <person name="Mcdaniel E.A."/>
        </authorList>
    </citation>
    <scope>NUCLEOTIDE SEQUENCE</scope>
    <source>
        <strain evidence="2">UWPOB_OBS1</strain>
    </source>
</reference>
<evidence type="ECO:0000313" key="2">
    <source>
        <dbReference type="EMBL" id="MBN8659117.1"/>
    </source>
</evidence>
<comment type="caution">
    <text evidence="2">The sequence shown here is derived from an EMBL/GenBank/DDBJ whole genome shotgun (WGS) entry which is preliminary data.</text>
</comment>
<sequence length="153" mass="16505">MKRQHHQALLTRKRGSLSVELTCGSVMAAVFVVIALHLGIIVFGAYINDRVCRDACRQAAQGQDLAESTKLASAVIKSYPGGTFLSQPKLDGAVVYQDFGGSPPAQTSPYVQVRTKTEAIMPFGPLAFFNAGVLQDGKVAFVKSYTFPIVRVK</sequence>
<keyword evidence="1" id="KW-1133">Transmembrane helix</keyword>
<accession>A0A8J7PJN4</accession>
<dbReference type="EMBL" id="JAFLCK010000002">
    <property type="protein sequence ID" value="MBN8659117.1"/>
    <property type="molecule type" value="Genomic_DNA"/>
</dbReference>
<keyword evidence="1" id="KW-0472">Membrane</keyword>
<feature type="transmembrane region" description="Helical" evidence="1">
    <location>
        <begin position="21"/>
        <end position="47"/>
    </location>
</feature>
<name>A0A8J7PJN4_9BACT</name>
<dbReference type="Proteomes" id="UP000664277">
    <property type="component" value="Unassembled WGS sequence"/>
</dbReference>
<protein>
    <submittedName>
        <fullName evidence="2">Uncharacterized protein</fullName>
    </submittedName>
</protein>
<gene>
    <name evidence="2" type="ORF">J0M35_02060</name>
</gene>
<evidence type="ECO:0000313" key="3">
    <source>
        <dbReference type="Proteomes" id="UP000664277"/>
    </source>
</evidence>
<proteinExistence type="predicted"/>
<evidence type="ECO:0000256" key="1">
    <source>
        <dbReference type="SAM" id="Phobius"/>
    </source>
</evidence>
<dbReference type="AlphaFoldDB" id="A0A8J7PJN4"/>
<organism evidence="2 3">
    <name type="scientific">Candidatus Obscuribacter phosphatis</name>
    <dbReference type="NCBI Taxonomy" id="1906157"/>
    <lineage>
        <taxon>Bacteria</taxon>
        <taxon>Bacillati</taxon>
        <taxon>Candidatus Melainabacteria</taxon>
        <taxon>Candidatus Obscuribacterales</taxon>
        <taxon>Candidatus Obscuribacteraceae</taxon>
        <taxon>Candidatus Obscuribacter</taxon>
    </lineage>
</organism>
<keyword evidence="1" id="KW-0812">Transmembrane</keyword>